<dbReference type="PROSITE" id="PS01095">
    <property type="entry name" value="GH18_1"/>
    <property type="match status" value="1"/>
</dbReference>
<dbReference type="GO" id="GO:0008061">
    <property type="term" value="F:chitin binding"/>
    <property type="evidence" value="ECO:0007669"/>
    <property type="project" value="InterPro"/>
</dbReference>
<name>A0A7D9D0Z4_DEKBR</name>
<reference evidence="11 12" key="1">
    <citation type="submission" date="2019-07" db="EMBL/GenBank/DDBJ databases">
        <authorList>
            <person name="Friedrich A."/>
            <person name="Schacherer J."/>
        </authorList>
    </citation>
    <scope>NUCLEOTIDE SEQUENCE [LARGE SCALE GENOMIC DNA]</scope>
</reference>
<evidence type="ECO:0000256" key="5">
    <source>
        <dbReference type="ARBA" id="ARBA00023277"/>
    </source>
</evidence>
<organism evidence="11 12">
    <name type="scientific">Dekkera bruxellensis</name>
    <name type="common">Brettanomyces custersii</name>
    <dbReference type="NCBI Taxonomy" id="5007"/>
    <lineage>
        <taxon>Eukaryota</taxon>
        <taxon>Fungi</taxon>
        <taxon>Dikarya</taxon>
        <taxon>Ascomycota</taxon>
        <taxon>Saccharomycotina</taxon>
        <taxon>Pichiomycetes</taxon>
        <taxon>Pichiales</taxon>
        <taxon>Pichiaceae</taxon>
        <taxon>Brettanomyces</taxon>
    </lineage>
</organism>
<evidence type="ECO:0000256" key="6">
    <source>
        <dbReference type="ARBA" id="ARBA00023295"/>
    </source>
</evidence>
<keyword evidence="6 8" id="KW-0326">Glycosidase</keyword>
<keyword evidence="5" id="KW-0119">Carbohydrate metabolism</keyword>
<evidence type="ECO:0000256" key="3">
    <source>
        <dbReference type="ARBA" id="ARBA00022801"/>
    </source>
</evidence>
<dbReference type="GO" id="GO:0000272">
    <property type="term" value="P:polysaccharide catabolic process"/>
    <property type="evidence" value="ECO:0007669"/>
    <property type="project" value="UniProtKB-KW"/>
</dbReference>
<dbReference type="Proteomes" id="UP000478008">
    <property type="component" value="Unassembled WGS sequence"/>
</dbReference>
<dbReference type="Gene3D" id="3.10.50.10">
    <property type="match status" value="1"/>
</dbReference>
<sequence>MIFAKAVITVLTIVSFATNPVLGWKDYNLSAVVSNEFAPGYITGLYYTEWSYFLKHLPSSLPLASITNLYYAFLKIDEENLLLHFQDPALATNTSIAFETQNLGDCVRQKYFYSSISDDWVSTFMRNVSTLTQNAGNRQLTSSGLLGQLSQIKSLNPNIRVSLSVGGAETSHVFRRITDSAKLRDKFAQALATYVHHYGFDGLDLDWEYPEEHSRDNLSEFMRLVRLYLDSLRPRCERYLLTMPLPAEIEKLDHYDLDELSKHVTYYNVMGYDMGGIWAKRALFQSQLYEDTSSESSSSVDNTIRYLLKDRHVKSRQIVLGMPAYGRSFNAKNLYDEADACANLSGIKQEPDECIVAYNKLPPEGYVEVFDEKTGVAYATNRKSGIVVYDNSKTARLKADYVKNHNLAGGVWWDSSGDTYAVNGSRSLLFSFVDQIGGLDSLKKSQCKINPDLYHGDFESLSYPEDKLPDILNVSGGNVIRPSLSFLGNVFVTALLFVTFQL</sequence>
<evidence type="ECO:0000313" key="11">
    <source>
        <dbReference type="EMBL" id="VUG20431.1"/>
    </source>
</evidence>
<dbReference type="PROSITE" id="PS51910">
    <property type="entry name" value="GH18_2"/>
    <property type="match status" value="1"/>
</dbReference>
<feature type="signal peptide" evidence="10">
    <location>
        <begin position="1"/>
        <end position="23"/>
    </location>
</feature>
<dbReference type="SUPFAM" id="SSF51445">
    <property type="entry name" value="(Trans)glycosidases"/>
    <property type="match status" value="1"/>
</dbReference>
<keyword evidence="4" id="KW-0146">Chitin degradation</keyword>
<evidence type="ECO:0000256" key="10">
    <source>
        <dbReference type="SAM" id="SignalP"/>
    </source>
</evidence>
<keyword evidence="12" id="KW-1185">Reference proteome</keyword>
<dbReference type="SMART" id="SM00636">
    <property type="entry name" value="Glyco_18"/>
    <property type="match status" value="1"/>
</dbReference>
<dbReference type="Gene3D" id="3.20.20.80">
    <property type="entry name" value="Glycosidases"/>
    <property type="match status" value="1"/>
</dbReference>
<dbReference type="EC" id="3.2.1.14" evidence="2"/>
<dbReference type="InterPro" id="IPR029070">
    <property type="entry name" value="Chitinase_insertion_sf"/>
</dbReference>
<dbReference type="InterPro" id="IPR017853">
    <property type="entry name" value="GH"/>
</dbReference>
<proteinExistence type="inferred from homology"/>
<gene>
    <name evidence="11" type="ORF">DEBR0S8_01574G</name>
</gene>
<evidence type="ECO:0000256" key="2">
    <source>
        <dbReference type="ARBA" id="ARBA00012729"/>
    </source>
</evidence>
<dbReference type="PANTHER" id="PTHR11177:SF317">
    <property type="entry name" value="CHITINASE 12-RELATED"/>
    <property type="match status" value="1"/>
</dbReference>
<dbReference type="AlphaFoldDB" id="A0A7D9D0Z4"/>
<evidence type="ECO:0000313" key="12">
    <source>
        <dbReference type="Proteomes" id="UP000478008"/>
    </source>
</evidence>
<evidence type="ECO:0000256" key="8">
    <source>
        <dbReference type="RuleBase" id="RU000489"/>
    </source>
</evidence>
<comment type="catalytic activity">
    <reaction evidence="1">
        <text>Random endo-hydrolysis of N-acetyl-beta-D-glucosaminide (1-&gt;4)-beta-linkages in chitin and chitodextrins.</text>
        <dbReference type="EC" id="3.2.1.14"/>
    </reaction>
</comment>
<keyword evidence="7" id="KW-0624">Polysaccharide degradation</keyword>
<dbReference type="GO" id="GO:0006032">
    <property type="term" value="P:chitin catabolic process"/>
    <property type="evidence" value="ECO:0007669"/>
    <property type="project" value="UniProtKB-KW"/>
</dbReference>
<dbReference type="Pfam" id="PF00704">
    <property type="entry name" value="Glyco_hydro_18"/>
    <property type="match status" value="1"/>
</dbReference>
<dbReference type="EMBL" id="CABFWN010000008">
    <property type="protein sequence ID" value="VUG20431.1"/>
    <property type="molecule type" value="Genomic_DNA"/>
</dbReference>
<evidence type="ECO:0000256" key="1">
    <source>
        <dbReference type="ARBA" id="ARBA00000822"/>
    </source>
</evidence>
<dbReference type="PANTHER" id="PTHR11177">
    <property type="entry name" value="CHITINASE"/>
    <property type="match status" value="1"/>
</dbReference>
<evidence type="ECO:0000256" key="7">
    <source>
        <dbReference type="ARBA" id="ARBA00023326"/>
    </source>
</evidence>
<dbReference type="GO" id="GO:0005576">
    <property type="term" value="C:extracellular region"/>
    <property type="evidence" value="ECO:0007669"/>
    <property type="project" value="TreeGrafter"/>
</dbReference>
<comment type="similarity">
    <text evidence="9">Belongs to the glycosyl hydrolase 18 family.</text>
</comment>
<evidence type="ECO:0000256" key="9">
    <source>
        <dbReference type="RuleBase" id="RU004453"/>
    </source>
</evidence>
<dbReference type="InterPro" id="IPR011583">
    <property type="entry name" value="Chitinase_II/V-like_cat"/>
</dbReference>
<accession>A0A7D9D0Z4</accession>
<keyword evidence="3 8" id="KW-0378">Hydrolase</keyword>
<evidence type="ECO:0000256" key="4">
    <source>
        <dbReference type="ARBA" id="ARBA00023024"/>
    </source>
</evidence>
<dbReference type="InterPro" id="IPR001223">
    <property type="entry name" value="Glyco_hydro18_cat"/>
</dbReference>
<dbReference type="InterPro" id="IPR001579">
    <property type="entry name" value="Glyco_hydro_18_chit_AS"/>
</dbReference>
<keyword evidence="10" id="KW-0732">Signal</keyword>
<dbReference type="InterPro" id="IPR050314">
    <property type="entry name" value="Glycosyl_Hydrlase_18"/>
</dbReference>
<dbReference type="GO" id="GO:0008843">
    <property type="term" value="F:endochitinase activity"/>
    <property type="evidence" value="ECO:0007669"/>
    <property type="project" value="UniProtKB-EC"/>
</dbReference>
<protein>
    <recommendedName>
        <fullName evidence="2">chitinase</fullName>
        <ecNumber evidence="2">3.2.1.14</ecNumber>
    </recommendedName>
</protein>
<feature type="chain" id="PRO_5041179787" description="chitinase" evidence="10">
    <location>
        <begin position="24"/>
        <end position="502"/>
    </location>
</feature>